<name>A0A2Z7D4B8_9LAMI</name>
<reference evidence="2 3" key="1">
    <citation type="journal article" date="2015" name="Proc. Natl. Acad. Sci. U.S.A.">
        <title>The resurrection genome of Boea hygrometrica: A blueprint for survival of dehydration.</title>
        <authorList>
            <person name="Xiao L."/>
            <person name="Yang G."/>
            <person name="Zhang L."/>
            <person name="Yang X."/>
            <person name="Zhao S."/>
            <person name="Ji Z."/>
            <person name="Zhou Q."/>
            <person name="Hu M."/>
            <person name="Wang Y."/>
            <person name="Chen M."/>
            <person name="Xu Y."/>
            <person name="Jin H."/>
            <person name="Xiao X."/>
            <person name="Hu G."/>
            <person name="Bao F."/>
            <person name="Hu Y."/>
            <person name="Wan P."/>
            <person name="Li L."/>
            <person name="Deng X."/>
            <person name="Kuang T."/>
            <person name="Xiang C."/>
            <person name="Zhu J.K."/>
            <person name="Oliver M.J."/>
            <person name="He Y."/>
        </authorList>
    </citation>
    <scope>NUCLEOTIDE SEQUENCE [LARGE SCALE GENOMIC DNA]</scope>
    <source>
        <strain evidence="3">cv. XS01</strain>
    </source>
</reference>
<feature type="compositionally biased region" description="Polar residues" evidence="1">
    <location>
        <begin position="43"/>
        <end position="52"/>
    </location>
</feature>
<feature type="compositionally biased region" description="Basic and acidic residues" evidence="1">
    <location>
        <begin position="685"/>
        <end position="701"/>
    </location>
</feature>
<accession>A0A2Z7D4B8</accession>
<feature type="region of interest" description="Disordered" evidence="1">
    <location>
        <begin position="1"/>
        <end position="52"/>
    </location>
</feature>
<proteinExistence type="predicted"/>
<evidence type="ECO:0000313" key="3">
    <source>
        <dbReference type="Proteomes" id="UP000250235"/>
    </source>
</evidence>
<protein>
    <submittedName>
        <fullName evidence="2">Uncharacterized protein</fullName>
    </submittedName>
</protein>
<feature type="region of interest" description="Disordered" evidence="1">
    <location>
        <begin position="644"/>
        <end position="732"/>
    </location>
</feature>
<organism evidence="2 3">
    <name type="scientific">Dorcoceras hygrometricum</name>
    <dbReference type="NCBI Taxonomy" id="472368"/>
    <lineage>
        <taxon>Eukaryota</taxon>
        <taxon>Viridiplantae</taxon>
        <taxon>Streptophyta</taxon>
        <taxon>Embryophyta</taxon>
        <taxon>Tracheophyta</taxon>
        <taxon>Spermatophyta</taxon>
        <taxon>Magnoliopsida</taxon>
        <taxon>eudicotyledons</taxon>
        <taxon>Gunneridae</taxon>
        <taxon>Pentapetalae</taxon>
        <taxon>asterids</taxon>
        <taxon>lamiids</taxon>
        <taxon>Lamiales</taxon>
        <taxon>Gesneriaceae</taxon>
        <taxon>Didymocarpoideae</taxon>
        <taxon>Trichosporeae</taxon>
        <taxon>Loxocarpinae</taxon>
        <taxon>Dorcoceras</taxon>
    </lineage>
</organism>
<keyword evidence="3" id="KW-1185">Reference proteome</keyword>
<sequence>MHLLNISNRSTADRIPSADFSNTPTAEIPLTPRVETPPEHISPISSALKPSSTLAPPRVALLREHLSPVPHRNLLGCSSTRALKPSSAQEPPRVVTPPEHISLTSSILKPSSALSPPRVALLPFLRECKSPTSSALKPSSALTPPCIALLREYISPTSSTIKPSSALTPPRVALLREFVSPISSALKPSSALAPHHVALLSEYISQTSSALKPNSALTLPRVALLRVLSFYQLAAMASSLFTNTLHVCFDSVLAMDNLGMVTMFEALMASGLSGFLGCPTVLYEDALTEFFLNGSIRDEKVVSTIRGKHVEISEELFASTFELPVDGLTDLSEIPKDIVFDVRSIFSFSGEQGYCCCLANLSFWFSEANGYLLGMVSVVYRVFRYSLFSGFLTIDFSISGSAIVLIRHFLGSANIFDTGVQLPHIYFSPASVFAPDVQSITSSDAANQYVQMDIDRHGDSPDSSADSSLHFNANDISTEYDAALDQFILPSSTTDISASLAALRESFSKLVANQTRDYRKSGDAHSEVMCKINHVERVFLDSIAAQNEAFRGLFKSIRQEAQKDNNALSLALKAVRAQNAILSTDLAATQKEVKDLKVALSKDFDDKLADIRNDLLEFRVKTQEQLTSLGAHLAELIAFITKGSDDKKGEGSSSRPQPPPDEQNIPSGGSGSRADDPSRYGGDTASKEGGNRCGDGRRRGDSSGSSKRRRSDSGGGSGGRINYGPYLPPKRDAEYWISGKRQF</sequence>
<evidence type="ECO:0000313" key="2">
    <source>
        <dbReference type="EMBL" id="KZV54494.1"/>
    </source>
</evidence>
<dbReference type="Proteomes" id="UP000250235">
    <property type="component" value="Unassembled WGS sequence"/>
</dbReference>
<gene>
    <name evidence="2" type="ORF">F511_27162</name>
</gene>
<feature type="compositionally biased region" description="Polar residues" evidence="1">
    <location>
        <begin position="1"/>
        <end position="10"/>
    </location>
</feature>
<dbReference type="EMBL" id="KQ989520">
    <property type="protein sequence ID" value="KZV54494.1"/>
    <property type="molecule type" value="Genomic_DNA"/>
</dbReference>
<feature type="compositionally biased region" description="Polar residues" evidence="1">
    <location>
        <begin position="76"/>
        <end position="89"/>
    </location>
</feature>
<evidence type="ECO:0000256" key="1">
    <source>
        <dbReference type="SAM" id="MobiDB-lite"/>
    </source>
</evidence>
<feature type="region of interest" description="Disordered" evidence="1">
    <location>
        <begin position="73"/>
        <end position="94"/>
    </location>
</feature>
<dbReference type="AlphaFoldDB" id="A0A2Z7D4B8"/>